<name>E9GT61_DAPPU</name>
<gene>
    <name evidence="2" type="ORF">DAPPUDRAFT_106277</name>
</gene>
<dbReference type="EMBL" id="GL732563">
    <property type="protein sequence ID" value="EFX77312.1"/>
    <property type="molecule type" value="Genomic_DNA"/>
</dbReference>
<organism evidence="2 3">
    <name type="scientific">Daphnia pulex</name>
    <name type="common">Water flea</name>
    <dbReference type="NCBI Taxonomy" id="6669"/>
    <lineage>
        <taxon>Eukaryota</taxon>
        <taxon>Metazoa</taxon>
        <taxon>Ecdysozoa</taxon>
        <taxon>Arthropoda</taxon>
        <taxon>Crustacea</taxon>
        <taxon>Branchiopoda</taxon>
        <taxon>Diplostraca</taxon>
        <taxon>Cladocera</taxon>
        <taxon>Anomopoda</taxon>
        <taxon>Daphniidae</taxon>
        <taxon>Daphnia</taxon>
    </lineage>
</organism>
<reference evidence="2 3" key="1">
    <citation type="journal article" date="2011" name="Science">
        <title>The ecoresponsive genome of Daphnia pulex.</title>
        <authorList>
            <person name="Colbourne J.K."/>
            <person name="Pfrender M.E."/>
            <person name="Gilbert D."/>
            <person name="Thomas W.K."/>
            <person name="Tucker A."/>
            <person name="Oakley T.H."/>
            <person name="Tokishita S."/>
            <person name="Aerts A."/>
            <person name="Arnold G.J."/>
            <person name="Basu M.K."/>
            <person name="Bauer D.J."/>
            <person name="Caceres C.E."/>
            <person name="Carmel L."/>
            <person name="Casola C."/>
            <person name="Choi J.H."/>
            <person name="Detter J.C."/>
            <person name="Dong Q."/>
            <person name="Dusheyko S."/>
            <person name="Eads B.D."/>
            <person name="Frohlich T."/>
            <person name="Geiler-Samerotte K.A."/>
            <person name="Gerlach D."/>
            <person name="Hatcher P."/>
            <person name="Jogdeo S."/>
            <person name="Krijgsveld J."/>
            <person name="Kriventseva E.V."/>
            <person name="Kultz D."/>
            <person name="Laforsch C."/>
            <person name="Lindquist E."/>
            <person name="Lopez J."/>
            <person name="Manak J.R."/>
            <person name="Muller J."/>
            <person name="Pangilinan J."/>
            <person name="Patwardhan R.P."/>
            <person name="Pitluck S."/>
            <person name="Pritham E.J."/>
            <person name="Rechtsteiner A."/>
            <person name="Rho M."/>
            <person name="Rogozin I.B."/>
            <person name="Sakarya O."/>
            <person name="Salamov A."/>
            <person name="Schaack S."/>
            <person name="Shapiro H."/>
            <person name="Shiga Y."/>
            <person name="Skalitzky C."/>
            <person name="Smith Z."/>
            <person name="Souvorov A."/>
            <person name="Sung W."/>
            <person name="Tang Z."/>
            <person name="Tsuchiya D."/>
            <person name="Tu H."/>
            <person name="Vos H."/>
            <person name="Wang M."/>
            <person name="Wolf Y.I."/>
            <person name="Yamagata H."/>
            <person name="Yamada T."/>
            <person name="Ye Y."/>
            <person name="Shaw J.R."/>
            <person name="Andrews J."/>
            <person name="Crease T.J."/>
            <person name="Tang H."/>
            <person name="Lucas S.M."/>
            <person name="Robertson H.M."/>
            <person name="Bork P."/>
            <person name="Koonin E.V."/>
            <person name="Zdobnov E.M."/>
            <person name="Grigoriev I.V."/>
            <person name="Lynch M."/>
            <person name="Boore J.L."/>
        </authorList>
    </citation>
    <scope>NUCLEOTIDE SEQUENCE [LARGE SCALE GENOMIC DNA]</scope>
</reference>
<proteinExistence type="predicted"/>
<dbReference type="KEGG" id="dpx:DAPPUDRAFT_106277"/>
<evidence type="ECO:0000313" key="2">
    <source>
        <dbReference type="EMBL" id="EFX77312.1"/>
    </source>
</evidence>
<accession>E9GT61</accession>
<evidence type="ECO:0000313" key="3">
    <source>
        <dbReference type="Proteomes" id="UP000000305"/>
    </source>
</evidence>
<evidence type="ECO:0000256" key="1">
    <source>
        <dbReference type="SAM" id="MobiDB-lite"/>
    </source>
</evidence>
<feature type="region of interest" description="Disordered" evidence="1">
    <location>
        <begin position="52"/>
        <end position="71"/>
    </location>
</feature>
<protein>
    <submittedName>
        <fullName evidence="2">Uncharacterized protein</fullName>
    </submittedName>
</protein>
<dbReference type="InParanoid" id="E9GT61"/>
<dbReference type="HOGENOM" id="CLU_1455847_0_0_1"/>
<dbReference type="Proteomes" id="UP000000305">
    <property type="component" value="Unassembled WGS sequence"/>
</dbReference>
<sequence>MSIKTQTIMGRLLMFDEIIKGKAEMVRQVEDVMLVVEPVDTFRHKEYNCPDKMQEERKEHRRNTENQTQDFHPNSNKKAYFLLSLHFVIWLDDLSISIMILELLKVKEVGKTEFDAVGIVDVSIISYVYGEELVGELDALFVPGLGANLYSIEMATELGINVNFHEYKADFLFQDNRIMDALRVDK</sequence>
<dbReference type="AlphaFoldDB" id="E9GT61"/>
<keyword evidence="3" id="KW-1185">Reference proteome</keyword>
<dbReference type="PhylomeDB" id="E9GT61"/>
<feature type="compositionally biased region" description="Basic and acidic residues" evidence="1">
    <location>
        <begin position="52"/>
        <end position="64"/>
    </location>
</feature>